<dbReference type="EMBL" id="KF901056">
    <property type="protein sequence ID" value="AIF16450.1"/>
    <property type="molecule type" value="Genomic_DNA"/>
</dbReference>
<dbReference type="InterPro" id="IPR029044">
    <property type="entry name" value="Nucleotide-diphossugar_trans"/>
</dbReference>
<dbReference type="SUPFAM" id="SSF53448">
    <property type="entry name" value="Nucleotide-diphospho-sugar transferases"/>
    <property type="match status" value="1"/>
</dbReference>
<dbReference type="PANTHER" id="PTHR43777">
    <property type="entry name" value="MOLYBDENUM COFACTOR CYTIDYLYLTRANSFERASE"/>
    <property type="match status" value="1"/>
</dbReference>
<proteinExistence type="predicted"/>
<accession>A0A075HMJ9</accession>
<dbReference type="Pfam" id="PF12804">
    <property type="entry name" value="NTP_transf_3"/>
    <property type="match status" value="1"/>
</dbReference>
<reference evidence="2" key="1">
    <citation type="journal article" date="2014" name="Genome Biol. Evol.">
        <title>Pangenome evidence for extensive interdomain horizontal transfer affecting lineage core and shell genes in uncultured planktonic thaumarchaeota and euryarchaeota.</title>
        <authorList>
            <person name="Deschamps P."/>
            <person name="Zivanovic Y."/>
            <person name="Moreira D."/>
            <person name="Rodriguez-Valera F."/>
            <person name="Lopez-Garcia P."/>
        </authorList>
    </citation>
    <scope>NUCLEOTIDE SEQUENCE</scope>
</reference>
<protein>
    <submittedName>
        <fullName evidence="2">Molybdenum hydroxylase accessory protein, YgfJ family (MocA)</fullName>
        <ecNumber evidence="2">2.7.7.76</ecNumber>
    </submittedName>
</protein>
<evidence type="ECO:0000313" key="2">
    <source>
        <dbReference type="EMBL" id="AIF16450.1"/>
    </source>
</evidence>
<dbReference type="PANTHER" id="PTHR43777:SF1">
    <property type="entry name" value="MOLYBDENUM COFACTOR CYTIDYLYLTRANSFERASE"/>
    <property type="match status" value="1"/>
</dbReference>
<dbReference type="EC" id="2.7.7.76" evidence="2"/>
<gene>
    <name evidence="2" type="primary">mocA</name>
</gene>
<organism evidence="2">
    <name type="scientific">uncultured marine thaumarchaeote KM3_74_C10</name>
    <dbReference type="NCBI Taxonomy" id="1456270"/>
    <lineage>
        <taxon>Archaea</taxon>
        <taxon>Nitrososphaerota</taxon>
        <taxon>environmental samples</taxon>
    </lineage>
</organism>
<keyword evidence="2" id="KW-0808">Transferase</keyword>
<dbReference type="CDD" id="cd04182">
    <property type="entry name" value="GT_2_like_f"/>
    <property type="match status" value="1"/>
</dbReference>
<sequence>MLGIVILAAGMSTRFGRNKLLEMVHGETVIERVVKNSLASNADEIIVVLGHQSKKVRRVLEDRKCKLVLNRNYHKGQSSSVKTGVEGLVDRAEAIMILPGDVALITTRVIDAVIREYLSSNSSIVVASHHGSHGHPILFSKQLFYEVLNIDESTFGLKSVINRHIDQVKRVEVDSTEVLIDVDTQEDFKRHLLGKDLVDQEKQ</sequence>
<keyword evidence="2" id="KW-0548">Nucleotidyltransferase</keyword>
<feature type="domain" description="MobA-like NTP transferase" evidence="1">
    <location>
        <begin position="5"/>
        <end position="167"/>
    </location>
</feature>
<name>A0A075HMJ9_9ARCH</name>
<dbReference type="AlphaFoldDB" id="A0A075HMJ9"/>
<dbReference type="GO" id="GO:0061602">
    <property type="term" value="F:molybdenum cofactor cytidylyltransferase activity"/>
    <property type="evidence" value="ECO:0007669"/>
    <property type="project" value="UniProtKB-EC"/>
</dbReference>
<dbReference type="Gene3D" id="3.90.550.10">
    <property type="entry name" value="Spore Coat Polysaccharide Biosynthesis Protein SpsA, Chain A"/>
    <property type="match status" value="1"/>
</dbReference>
<evidence type="ECO:0000259" key="1">
    <source>
        <dbReference type="Pfam" id="PF12804"/>
    </source>
</evidence>
<dbReference type="InterPro" id="IPR025877">
    <property type="entry name" value="MobA-like_NTP_Trfase"/>
</dbReference>